<dbReference type="AlphaFoldDB" id="A0A917GME6"/>
<dbReference type="GO" id="GO:0030435">
    <property type="term" value="P:sporulation resulting in formation of a cellular spore"/>
    <property type="evidence" value="ECO:0007669"/>
    <property type="project" value="InterPro"/>
</dbReference>
<dbReference type="Proteomes" id="UP000600247">
    <property type="component" value="Unassembled WGS sequence"/>
</dbReference>
<keyword evidence="3" id="KW-1185">Reference proteome</keyword>
<name>A0A917GME6_9BACL</name>
<dbReference type="PROSITE" id="PS51257">
    <property type="entry name" value="PROKAR_LIPOPROTEIN"/>
    <property type="match status" value="1"/>
</dbReference>
<protein>
    <submittedName>
        <fullName evidence="2">Lipoprotein YhcN</fullName>
    </submittedName>
</protein>
<gene>
    <name evidence="2" type="primary">yhcN</name>
    <name evidence="2" type="ORF">GCM10010918_00500</name>
</gene>
<keyword evidence="1" id="KW-0732">Signal</keyword>
<dbReference type="InterPro" id="IPR014247">
    <property type="entry name" value="Spore_lipoprot_YhcN/YlaJ"/>
</dbReference>
<sequence length="267" mass="29770">MRKPFILLSAASIAVTAMLAGCATNQGDLGNRNIRPNSVRYDANGNIISNTGMNGNYTAKRFANDQMNEMNRIDGRRLNSNNIVGSHKNYKMEMSQEIADRITKLGTVKSSHVLLTDDNAYVAVSFEDHFNKTSPKALSRTHMGYTSNNPVAETHKKYSAMSTGETALTAKLKQDVADEVKKLHPNVKNVYVSANPDFVTRMNSYANDVKLGHPIQGFVAEFNAMAERLFPANAARINTNNQYRNNAYKGMQSKTYKNDNLIYDDNR</sequence>
<dbReference type="InterPro" id="IPR019076">
    <property type="entry name" value="Spore_lipoprot_YhcN/YlaJ-like"/>
</dbReference>
<feature type="signal peptide" evidence="1">
    <location>
        <begin position="1"/>
        <end position="19"/>
    </location>
</feature>
<accession>A0A917GME6</accession>
<comment type="caution">
    <text evidence="2">The sequence shown here is derived from an EMBL/GenBank/DDBJ whole genome shotgun (WGS) entry which is preliminary data.</text>
</comment>
<proteinExistence type="predicted"/>
<dbReference type="NCBIfam" id="TIGR02898">
    <property type="entry name" value="spore_YhcN_YlaJ"/>
    <property type="match status" value="1"/>
</dbReference>
<evidence type="ECO:0000313" key="3">
    <source>
        <dbReference type="Proteomes" id="UP000600247"/>
    </source>
</evidence>
<reference evidence="2 3" key="1">
    <citation type="journal article" date="2014" name="Int. J. Syst. Evol. Microbiol.">
        <title>Complete genome sequence of Corynebacterium casei LMG S-19264T (=DSM 44701T), isolated from a smear-ripened cheese.</title>
        <authorList>
            <consortium name="US DOE Joint Genome Institute (JGI-PGF)"/>
            <person name="Walter F."/>
            <person name="Albersmeier A."/>
            <person name="Kalinowski J."/>
            <person name="Ruckert C."/>
        </authorList>
    </citation>
    <scope>NUCLEOTIDE SEQUENCE [LARGE SCALE GENOMIC DNA]</scope>
    <source>
        <strain evidence="2 3">CGMCC 1.15286</strain>
    </source>
</reference>
<organism evidence="2 3">
    <name type="scientific">Paenibacillus radicis</name>
    <name type="common">ex Gao et al. 2016</name>
    <dbReference type="NCBI Taxonomy" id="1737354"/>
    <lineage>
        <taxon>Bacteria</taxon>
        <taxon>Bacillati</taxon>
        <taxon>Bacillota</taxon>
        <taxon>Bacilli</taxon>
        <taxon>Bacillales</taxon>
        <taxon>Paenibacillaceae</taxon>
        <taxon>Paenibacillus</taxon>
    </lineage>
</organism>
<evidence type="ECO:0000256" key="1">
    <source>
        <dbReference type="SAM" id="SignalP"/>
    </source>
</evidence>
<feature type="chain" id="PRO_5039444667" evidence="1">
    <location>
        <begin position="20"/>
        <end position="267"/>
    </location>
</feature>
<dbReference type="RefSeq" id="WP_188886951.1">
    <property type="nucleotide sequence ID" value="NZ_BMHY01000001.1"/>
</dbReference>
<dbReference type="EMBL" id="BMHY01000001">
    <property type="protein sequence ID" value="GGG51704.1"/>
    <property type="molecule type" value="Genomic_DNA"/>
</dbReference>
<dbReference type="Pfam" id="PF09580">
    <property type="entry name" value="Spore_YhcN_YlaJ"/>
    <property type="match status" value="1"/>
</dbReference>
<evidence type="ECO:0000313" key="2">
    <source>
        <dbReference type="EMBL" id="GGG51704.1"/>
    </source>
</evidence>
<keyword evidence="2" id="KW-0449">Lipoprotein</keyword>